<feature type="transmembrane region" description="Helical" evidence="2">
    <location>
        <begin position="380"/>
        <end position="402"/>
    </location>
</feature>
<feature type="compositionally biased region" description="Basic and acidic residues" evidence="1">
    <location>
        <begin position="20"/>
        <end position="52"/>
    </location>
</feature>
<evidence type="ECO:0000256" key="2">
    <source>
        <dbReference type="SAM" id="Phobius"/>
    </source>
</evidence>
<reference evidence="3 4" key="1">
    <citation type="journal article" date="2016" name="Genome Biol. Evol.">
        <title>Gene Family Evolution Reflects Adaptation to Soil Environmental Stressors in the Genome of the Collembolan Orchesella cincta.</title>
        <authorList>
            <person name="Faddeeva-Vakhrusheva A."/>
            <person name="Derks M.F."/>
            <person name="Anvar S.Y."/>
            <person name="Agamennone V."/>
            <person name="Suring W."/>
            <person name="Smit S."/>
            <person name="van Straalen N.M."/>
            <person name="Roelofs D."/>
        </authorList>
    </citation>
    <scope>NUCLEOTIDE SEQUENCE [LARGE SCALE GENOMIC DNA]</scope>
    <source>
        <tissue evidence="3">Mixed pool</tissue>
    </source>
</reference>
<evidence type="ECO:0008006" key="5">
    <source>
        <dbReference type="Google" id="ProtNLM"/>
    </source>
</evidence>
<dbReference type="EMBL" id="LJIJ01001074">
    <property type="protein sequence ID" value="ODM93108.1"/>
    <property type="molecule type" value="Genomic_DNA"/>
</dbReference>
<sequence length="563" mass="64597">MYKDVQTKLDTGRGPGTDVPKSKKDDDKDKDKDKDNDKKDKDGKDEAPKEDTIECDPEDDVWALDKGKPSEGRKYAKSCVNASRPLMLIMSVLGLFPLVMHRAKNGTYSCKFTWLSYAAILFIIAAFFIVVGTFWLLISLICISVNVPEHERYGGRSASQQRSEEVYVYKRNTVALVVTISSCIHATICMISVYHRREYIEKQLIYWTEVVELLHVDVGTDVAKAIWRHLAAILIFSVAMVVLLILNMVPSVSGAGSMLFVIMIRIFNRYCLWDPNLYIYKLFFAAYLLFIIISGYLFMLWFFYNCRILANILKIWNNRFEFCLHKHLLEMASAQANKQTRKEASESNRTSRGNLFQDHLVIFNLLEGVNATFETIMESYYLTTMIMIIFEAYAFVHSFNYYEYKYCGKRKLDIIPIALLLAIQLYIYISITIEAAAVAEESRHVLDIVRRKGMMTSKADGELWFMLSMRLSFGGHEDVGIVGAGFFHVTKAFLLGAISAIAAHFIIFYQFQVPISQSVEADATLDKLNISNILIQTEFTPSYKDFSFNDTERLKHYGYDVYC</sequence>
<feature type="transmembrane region" description="Helical" evidence="2">
    <location>
        <begin position="492"/>
        <end position="511"/>
    </location>
</feature>
<feature type="transmembrane region" description="Helical" evidence="2">
    <location>
        <begin position="414"/>
        <end position="433"/>
    </location>
</feature>
<name>A0A1D2MJC1_ORCCI</name>
<feature type="compositionally biased region" description="Basic and acidic residues" evidence="1">
    <location>
        <begin position="1"/>
        <end position="11"/>
    </location>
</feature>
<dbReference type="AlphaFoldDB" id="A0A1D2MJC1"/>
<gene>
    <name evidence="3" type="ORF">Ocin01_13569</name>
</gene>
<evidence type="ECO:0000256" key="1">
    <source>
        <dbReference type="SAM" id="MobiDB-lite"/>
    </source>
</evidence>
<feature type="transmembrane region" description="Helical" evidence="2">
    <location>
        <begin position="82"/>
        <end position="100"/>
    </location>
</feature>
<dbReference type="Proteomes" id="UP000094527">
    <property type="component" value="Unassembled WGS sequence"/>
</dbReference>
<feature type="transmembrane region" description="Helical" evidence="2">
    <location>
        <begin position="174"/>
        <end position="194"/>
    </location>
</feature>
<keyword evidence="2" id="KW-0472">Membrane</keyword>
<accession>A0A1D2MJC1</accession>
<feature type="region of interest" description="Disordered" evidence="1">
    <location>
        <begin position="1"/>
        <end position="54"/>
    </location>
</feature>
<organism evidence="3 4">
    <name type="scientific">Orchesella cincta</name>
    <name type="common">Springtail</name>
    <name type="synonym">Podura cincta</name>
    <dbReference type="NCBI Taxonomy" id="48709"/>
    <lineage>
        <taxon>Eukaryota</taxon>
        <taxon>Metazoa</taxon>
        <taxon>Ecdysozoa</taxon>
        <taxon>Arthropoda</taxon>
        <taxon>Hexapoda</taxon>
        <taxon>Collembola</taxon>
        <taxon>Entomobryomorpha</taxon>
        <taxon>Entomobryoidea</taxon>
        <taxon>Orchesellidae</taxon>
        <taxon>Orchesellinae</taxon>
        <taxon>Orchesella</taxon>
    </lineage>
</organism>
<protein>
    <recommendedName>
        <fullName evidence="5">Gustatory receptor</fullName>
    </recommendedName>
</protein>
<feature type="transmembrane region" description="Helical" evidence="2">
    <location>
        <begin position="284"/>
        <end position="304"/>
    </location>
</feature>
<keyword evidence="2" id="KW-1133">Transmembrane helix</keyword>
<keyword evidence="4" id="KW-1185">Reference proteome</keyword>
<comment type="caution">
    <text evidence="3">The sequence shown here is derived from an EMBL/GenBank/DDBJ whole genome shotgun (WGS) entry which is preliminary data.</text>
</comment>
<proteinExistence type="predicted"/>
<evidence type="ECO:0000313" key="4">
    <source>
        <dbReference type="Proteomes" id="UP000094527"/>
    </source>
</evidence>
<feature type="transmembrane region" description="Helical" evidence="2">
    <location>
        <begin position="230"/>
        <end position="249"/>
    </location>
</feature>
<evidence type="ECO:0000313" key="3">
    <source>
        <dbReference type="EMBL" id="ODM93108.1"/>
    </source>
</evidence>
<keyword evidence="2" id="KW-0812">Transmembrane</keyword>
<feature type="transmembrane region" description="Helical" evidence="2">
    <location>
        <begin position="112"/>
        <end position="138"/>
    </location>
</feature>